<comment type="caution">
    <text evidence="2">The sequence shown here is derived from an EMBL/GenBank/DDBJ whole genome shotgun (WGS) entry which is preliminary data.</text>
</comment>
<reference evidence="2" key="1">
    <citation type="journal article" date="2014" name="Int. J. Syst. Evol. Microbiol.">
        <title>Complete genome sequence of Corynebacterium casei LMG S-19264T (=DSM 44701T), isolated from a smear-ripened cheese.</title>
        <authorList>
            <consortium name="US DOE Joint Genome Institute (JGI-PGF)"/>
            <person name="Walter F."/>
            <person name="Albersmeier A."/>
            <person name="Kalinowski J."/>
            <person name="Ruckert C."/>
        </authorList>
    </citation>
    <scope>NUCLEOTIDE SEQUENCE</scope>
    <source>
        <strain evidence="2">VKM Ac-2007</strain>
    </source>
</reference>
<reference evidence="2" key="2">
    <citation type="submission" date="2023-01" db="EMBL/GenBank/DDBJ databases">
        <authorList>
            <person name="Sun Q."/>
            <person name="Evtushenko L."/>
        </authorList>
    </citation>
    <scope>NUCLEOTIDE SEQUENCE</scope>
    <source>
        <strain evidence="2">VKM Ac-2007</strain>
    </source>
</reference>
<protein>
    <submittedName>
        <fullName evidence="2">Uncharacterized protein</fullName>
    </submittedName>
</protein>
<evidence type="ECO:0000313" key="3">
    <source>
        <dbReference type="Proteomes" id="UP001143474"/>
    </source>
</evidence>
<accession>A0A9W6HUT7</accession>
<evidence type="ECO:0000313" key="2">
    <source>
        <dbReference type="EMBL" id="GLK06737.1"/>
    </source>
</evidence>
<proteinExistence type="predicted"/>
<evidence type="ECO:0000256" key="1">
    <source>
        <dbReference type="SAM" id="MobiDB-lite"/>
    </source>
</evidence>
<organism evidence="2 3">
    <name type="scientific">Streptosporangium carneum</name>
    <dbReference type="NCBI Taxonomy" id="47481"/>
    <lineage>
        <taxon>Bacteria</taxon>
        <taxon>Bacillati</taxon>
        <taxon>Actinomycetota</taxon>
        <taxon>Actinomycetes</taxon>
        <taxon>Streptosporangiales</taxon>
        <taxon>Streptosporangiaceae</taxon>
        <taxon>Streptosporangium</taxon>
    </lineage>
</organism>
<dbReference type="AlphaFoldDB" id="A0A9W6HUT7"/>
<dbReference type="Proteomes" id="UP001143474">
    <property type="component" value="Unassembled WGS sequence"/>
</dbReference>
<name>A0A9W6HUT7_9ACTN</name>
<keyword evidence="3" id="KW-1185">Reference proteome</keyword>
<dbReference type="RefSeq" id="WP_271215336.1">
    <property type="nucleotide sequence ID" value="NZ_BAAAVD010000021.1"/>
</dbReference>
<sequence length="316" mass="34975">MASHIDGLPVYRYDEVPDGLATRTQLVRDHRRRPAEGQAPRGWLFYHGNKHAPLYEIETARPMRPLSEAQVAAARARRTHAYVCGVCLTESTRPLELSVDRALACGECVMAMMDIRNHDARHRAWQRDRAAAAAWAREVLADPAAAVVAVTEIPVRPAEGVWERTAPSRVVVLSVDGQVLVDVALTPSAPPRRKRDVAADAVPLDQVAERLVEVFGGRRLVAWRGSEMYGLTRGLAGWWHAAHGAVRALPEWRVRHGHELAERVLHWSGHHGGPPEHRPATPEPPVGDALERAHQMLRLLRRVAAIGPVAESEAVR</sequence>
<dbReference type="EMBL" id="BSEV01000001">
    <property type="protein sequence ID" value="GLK06737.1"/>
    <property type="molecule type" value="Genomic_DNA"/>
</dbReference>
<gene>
    <name evidence="2" type="ORF">GCM10017600_01420</name>
</gene>
<feature type="region of interest" description="Disordered" evidence="1">
    <location>
        <begin position="267"/>
        <end position="287"/>
    </location>
</feature>